<dbReference type="InterPro" id="IPR057326">
    <property type="entry name" value="KR_dom"/>
</dbReference>
<gene>
    <name evidence="4" type="ORF">SAMN06269250_6340</name>
</gene>
<keyword evidence="5" id="KW-1185">Reference proteome</keyword>
<dbReference type="AlphaFoldDB" id="A0A286GUV1"/>
<feature type="domain" description="Ketoreductase" evidence="3">
    <location>
        <begin position="19"/>
        <end position="199"/>
    </location>
</feature>
<dbReference type="InterPro" id="IPR002347">
    <property type="entry name" value="SDR_fam"/>
</dbReference>
<protein>
    <submittedName>
        <fullName evidence="4">Gluconate 5-dehydrogenase</fullName>
    </submittedName>
</protein>
<reference evidence="5" key="1">
    <citation type="submission" date="2017-09" db="EMBL/GenBank/DDBJ databases">
        <authorList>
            <person name="Varghese N."/>
            <person name="Submissions S."/>
        </authorList>
    </citation>
    <scope>NUCLEOTIDE SEQUENCE [LARGE SCALE GENOMIC DNA]</scope>
    <source>
        <strain evidence="5">DSM 29961</strain>
    </source>
</reference>
<organism evidence="4 5">
    <name type="scientific">Spirosoma fluviale</name>
    <dbReference type="NCBI Taxonomy" id="1597977"/>
    <lineage>
        <taxon>Bacteria</taxon>
        <taxon>Pseudomonadati</taxon>
        <taxon>Bacteroidota</taxon>
        <taxon>Cytophagia</taxon>
        <taxon>Cytophagales</taxon>
        <taxon>Cytophagaceae</taxon>
        <taxon>Spirosoma</taxon>
    </lineage>
</organism>
<evidence type="ECO:0000313" key="4">
    <source>
        <dbReference type="EMBL" id="SOD99270.1"/>
    </source>
</evidence>
<dbReference type="PANTHER" id="PTHR42760">
    <property type="entry name" value="SHORT-CHAIN DEHYDROGENASES/REDUCTASES FAMILY MEMBER"/>
    <property type="match status" value="1"/>
</dbReference>
<dbReference type="Proteomes" id="UP000219452">
    <property type="component" value="Unassembled WGS sequence"/>
</dbReference>
<comment type="similarity">
    <text evidence="1">Belongs to the short-chain dehydrogenases/reductases (SDR) family.</text>
</comment>
<dbReference type="PROSITE" id="PS00061">
    <property type="entry name" value="ADH_SHORT"/>
    <property type="match status" value="1"/>
</dbReference>
<dbReference type="PANTHER" id="PTHR42760:SF115">
    <property type="entry name" value="3-OXOACYL-[ACYL-CARRIER-PROTEIN] REDUCTASE FABG"/>
    <property type="match status" value="1"/>
</dbReference>
<dbReference type="InterPro" id="IPR020904">
    <property type="entry name" value="Sc_DH/Rdtase_CS"/>
</dbReference>
<dbReference type="OrthoDB" id="9788235at2"/>
<accession>A0A286GUV1</accession>
<dbReference type="InterPro" id="IPR036291">
    <property type="entry name" value="NAD(P)-bd_dom_sf"/>
</dbReference>
<dbReference type="PRINTS" id="PR00080">
    <property type="entry name" value="SDRFAMILY"/>
</dbReference>
<evidence type="ECO:0000256" key="1">
    <source>
        <dbReference type="ARBA" id="ARBA00006484"/>
    </source>
</evidence>
<dbReference type="SMART" id="SM00822">
    <property type="entry name" value="PKS_KR"/>
    <property type="match status" value="1"/>
</dbReference>
<dbReference type="GO" id="GO:0016616">
    <property type="term" value="F:oxidoreductase activity, acting on the CH-OH group of donors, NAD or NADP as acceptor"/>
    <property type="evidence" value="ECO:0007669"/>
    <property type="project" value="TreeGrafter"/>
</dbReference>
<proteinExistence type="inferred from homology"/>
<evidence type="ECO:0000256" key="2">
    <source>
        <dbReference type="ARBA" id="ARBA00023002"/>
    </source>
</evidence>
<dbReference type="EMBL" id="OCNH01000009">
    <property type="protein sequence ID" value="SOD99270.1"/>
    <property type="molecule type" value="Genomic_DNA"/>
</dbReference>
<dbReference type="Gene3D" id="3.40.50.720">
    <property type="entry name" value="NAD(P)-binding Rossmann-like Domain"/>
    <property type="match status" value="1"/>
</dbReference>
<dbReference type="PRINTS" id="PR00081">
    <property type="entry name" value="GDHRDH"/>
</dbReference>
<sequence length="263" mass="28057">MEQLSVERSILDLFKLHGQTALVIGGNRGLGLAMAQGLAEAGANIVIAARDEATNLQSEEAIKSAYGVDCISTTCDVTAEQSVKQAVSRAVEEFGKIDILINSAGINIRGAIEDLSLDDFTKVQQVNVTGTWLACREVIPVMKQHGYGRIINIGSMLALTAIPDRTAYATSKGAILQLTRALAMEVAKEGITVNAILPGPFGTDLNLPLLNDPVKYQAFIDKIPMGRWGELHEISGMALYLASRASSYVTGSCFSVDGGWVTQ</sequence>
<dbReference type="RefSeq" id="WP_097131757.1">
    <property type="nucleotide sequence ID" value="NZ_OCNH01000009.1"/>
</dbReference>
<evidence type="ECO:0000259" key="3">
    <source>
        <dbReference type="SMART" id="SM00822"/>
    </source>
</evidence>
<dbReference type="NCBIfam" id="NF005559">
    <property type="entry name" value="PRK07231.1"/>
    <property type="match status" value="1"/>
</dbReference>
<dbReference type="SUPFAM" id="SSF51735">
    <property type="entry name" value="NAD(P)-binding Rossmann-fold domains"/>
    <property type="match status" value="1"/>
</dbReference>
<keyword evidence="2" id="KW-0560">Oxidoreductase</keyword>
<name>A0A286GUV1_9BACT</name>
<dbReference type="Pfam" id="PF13561">
    <property type="entry name" value="adh_short_C2"/>
    <property type="match status" value="1"/>
</dbReference>
<dbReference type="FunFam" id="3.40.50.720:FF:000084">
    <property type="entry name" value="Short-chain dehydrogenase reductase"/>
    <property type="match status" value="1"/>
</dbReference>
<evidence type="ECO:0000313" key="5">
    <source>
        <dbReference type="Proteomes" id="UP000219452"/>
    </source>
</evidence>